<dbReference type="RefSeq" id="WP_119202453.1">
    <property type="nucleotide sequence ID" value="NZ_WQPE01000059.1"/>
</dbReference>
<dbReference type="Proteomes" id="UP000283295">
    <property type="component" value="Unassembled WGS sequence"/>
</dbReference>
<keyword evidence="1" id="KW-0378">Hydrolase</keyword>
<organism evidence="1 2">
    <name type="scientific">Coprococcus eutactus</name>
    <dbReference type="NCBI Taxonomy" id="33043"/>
    <lineage>
        <taxon>Bacteria</taxon>
        <taxon>Bacillati</taxon>
        <taxon>Bacillota</taxon>
        <taxon>Clostridia</taxon>
        <taxon>Lachnospirales</taxon>
        <taxon>Lachnospiraceae</taxon>
        <taxon>Coprococcus</taxon>
    </lineage>
</organism>
<dbReference type="SUPFAM" id="SSF56784">
    <property type="entry name" value="HAD-like"/>
    <property type="match status" value="1"/>
</dbReference>
<reference evidence="1 2" key="1">
    <citation type="submission" date="2018-08" db="EMBL/GenBank/DDBJ databases">
        <title>A genome reference for cultivated species of the human gut microbiota.</title>
        <authorList>
            <person name="Zou Y."/>
            <person name="Xue W."/>
            <person name="Luo G."/>
        </authorList>
    </citation>
    <scope>NUCLEOTIDE SEQUENCE [LARGE SCALE GENOMIC DNA]</scope>
    <source>
        <strain evidence="1 2">AF22-21</strain>
    </source>
</reference>
<sequence>MKVESLIFDMDGTLWDSAENVARSWTEVLKEKSDVDMVVTESDIKAVMGMPMDAIARKMFGEFSEERQMELVDACGDYENDYLRQHGGKLYDGVEDTLAKLSEAHRLYIVSNCQSGYIEAFLEYYGFGRYFKDILCWGDTKVSKGESIKILMDKNGITDAAYVGDIQGDCDSARYAGIKFIHAAYGFGKVEDKDASIQRFEDLLDIVE</sequence>
<dbReference type="InterPro" id="IPR023198">
    <property type="entry name" value="PGP-like_dom2"/>
</dbReference>
<protein>
    <submittedName>
        <fullName evidence="1">HAD family hydrolase</fullName>
    </submittedName>
</protein>
<dbReference type="InterPro" id="IPR041492">
    <property type="entry name" value="HAD_2"/>
</dbReference>
<evidence type="ECO:0000313" key="1">
    <source>
        <dbReference type="EMBL" id="RGS43137.1"/>
    </source>
</evidence>
<dbReference type="Gene3D" id="1.10.150.240">
    <property type="entry name" value="Putative phosphatase, domain 2"/>
    <property type="match status" value="1"/>
</dbReference>
<dbReference type="PANTHER" id="PTHR43434">
    <property type="entry name" value="PHOSPHOGLYCOLATE PHOSPHATASE"/>
    <property type="match status" value="1"/>
</dbReference>
<dbReference type="InterPro" id="IPR023214">
    <property type="entry name" value="HAD_sf"/>
</dbReference>
<dbReference type="NCBIfam" id="TIGR01549">
    <property type="entry name" value="HAD-SF-IA-v1"/>
    <property type="match status" value="1"/>
</dbReference>
<dbReference type="PANTHER" id="PTHR43434:SF1">
    <property type="entry name" value="PHOSPHOGLYCOLATE PHOSPHATASE"/>
    <property type="match status" value="1"/>
</dbReference>
<dbReference type="AlphaFoldDB" id="A0A3R5WNZ3"/>
<name>A0A3R5WNZ3_9FIRM</name>
<dbReference type="Gene3D" id="3.40.50.1000">
    <property type="entry name" value="HAD superfamily/HAD-like"/>
    <property type="match status" value="1"/>
</dbReference>
<gene>
    <name evidence="1" type="ORF">DWX94_05955</name>
</gene>
<comment type="caution">
    <text evidence="1">The sequence shown here is derived from an EMBL/GenBank/DDBJ whole genome shotgun (WGS) entry which is preliminary data.</text>
</comment>
<dbReference type="Pfam" id="PF13419">
    <property type="entry name" value="HAD_2"/>
    <property type="match status" value="1"/>
</dbReference>
<dbReference type="GO" id="GO:0006281">
    <property type="term" value="P:DNA repair"/>
    <property type="evidence" value="ECO:0007669"/>
    <property type="project" value="TreeGrafter"/>
</dbReference>
<dbReference type="OrthoDB" id="9792518at2"/>
<dbReference type="GO" id="GO:0008967">
    <property type="term" value="F:phosphoglycolate phosphatase activity"/>
    <property type="evidence" value="ECO:0007669"/>
    <property type="project" value="TreeGrafter"/>
</dbReference>
<dbReference type="InterPro" id="IPR050155">
    <property type="entry name" value="HAD-like_hydrolase_sf"/>
</dbReference>
<evidence type="ECO:0000313" key="2">
    <source>
        <dbReference type="Proteomes" id="UP000283295"/>
    </source>
</evidence>
<dbReference type="EMBL" id="QRVK01000010">
    <property type="protein sequence ID" value="RGS43137.1"/>
    <property type="molecule type" value="Genomic_DNA"/>
</dbReference>
<dbReference type="InterPro" id="IPR006439">
    <property type="entry name" value="HAD-SF_hydro_IA"/>
</dbReference>
<accession>A0A3R5WNZ3</accession>
<dbReference type="SFLD" id="SFLDG01129">
    <property type="entry name" value="C1.5:_HAD__Beta-PGM__Phosphata"/>
    <property type="match status" value="1"/>
</dbReference>
<dbReference type="SFLD" id="SFLDS00003">
    <property type="entry name" value="Haloacid_Dehalogenase"/>
    <property type="match status" value="1"/>
</dbReference>
<proteinExistence type="predicted"/>
<dbReference type="InterPro" id="IPR036412">
    <property type="entry name" value="HAD-like_sf"/>
</dbReference>